<dbReference type="RefSeq" id="WP_098037832.1">
    <property type="nucleotide sequence ID" value="NZ_CWGJ01000011.1"/>
</dbReference>
<accession>A0A0H5E421</accession>
<reference evidence="4" key="1">
    <citation type="submission" date="2015-06" db="EMBL/GenBank/DDBJ databases">
        <authorList>
            <person name="Bertelli C."/>
        </authorList>
    </citation>
    <scope>NUCLEOTIDE SEQUENCE [LARGE SCALE GENOMIC DNA]</scope>
    <source>
        <strain evidence="4">CRIB-30</strain>
    </source>
</reference>
<keyword evidence="2" id="KW-0812">Transmembrane</keyword>
<keyword evidence="2" id="KW-1133">Transmembrane helix</keyword>
<dbReference type="AlphaFoldDB" id="A0A0H5E421"/>
<evidence type="ECO:0000256" key="1">
    <source>
        <dbReference type="SAM" id="MobiDB-lite"/>
    </source>
</evidence>
<keyword evidence="4" id="KW-1185">Reference proteome</keyword>
<organism evidence="3 4">
    <name type="scientific">Estrella lausannensis</name>
    <dbReference type="NCBI Taxonomy" id="483423"/>
    <lineage>
        <taxon>Bacteria</taxon>
        <taxon>Pseudomonadati</taxon>
        <taxon>Chlamydiota</taxon>
        <taxon>Chlamydiia</taxon>
        <taxon>Parachlamydiales</taxon>
        <taxon>Candidatus Criblamydiaceae</taxon>
        <taxon>Estrella</taxon>
    </lineage>
</organism>
<dbReference type="EMBL" id="CWGJ01000011">
    <property type="protein sequence ID" value="CRX37970.1"/>
    <property type="molecule type" value="Genomic_DNA"/>
</dbReference>
<evidence type="ECO:0000256" key="2">
    <source>
        <dbReference type="SAM" id="Phobius"/>
    </source>
</evidence>
<feature type="region of interest" description="Disordered" evidence="1">
    <location>
        <begin position="1"/>
        <end position="34"/>
    </location>
</feature>
<feature type="transmembrane region" description="Helical" evidence="2">
    <location>
        <begin position="44"/>
        <end position="63"/>
    </location>
</feature>
<dbReference type="OrthoDB" id="22039at2"/>
<name>A0A0H5E421_9BACT</name>
<proteinExistence type="predicted"/>
<dbReference type="Proteomes" id="UP000220251">
    <property type="component" value="Unassembled WGS sequence"/>
</dbReference>
<protein>
    <submittedName>
        <fullName evidence="3">Conserved putative membrane protein</fullName>
    </submittedName>
</protein>
<evidence type="ECO:0000313" key="3">
    <source>
        <dbReference type="EMBL" id="CRX37970.1"/>
    </source>
</evidence>
<gene>
    <name evidence="3" type="ORF">ELAC_0616</name>
</gene>
<evidence type="ECO:0000313" key="4">
    <source>
        <dbReference type="Proteomes" id="UP000220251"/>
    </source>
</evidence>
<keyword evidence="2" id="KW-0472">Membrane</keyword>
<sequence>MNPLDPEPKDVIEDRKGQAVEEPPVREIPDQDLATRKPPKKNPFLFFVWLAFFLTFALIIWGYSGSMLQFMRKAAEDKPFLQVTNRQMSVFLWQFPNLLRQNVKSRGDYLTGFDLENRVGIKAGYADQRVIAPPEVLFLYHTWDRLIKEEYTQRIISKQDFFEFLVQSPEWLPEKWSEAPPEYTAMVKSLDISPQQDLSQLSKQALPLEVRLAYQGWKNFFEEGDLINIFSITYGDLKKFLGGHPHYARNYWINLVKKDYPNYLKTFTSGSYKDEDKVPPQEIPPFVKVALFNMIQAEKKL</sequence>